<sequence>MQKNLTRFLHPYSNCRKFIITISQLSSVLNSFILDKGVLKYPSTSNFFGLNSLYFANCSLASSFLSSKL</sequence>
<dbReference type="Proteomes" id="UP000053555">
    <property type="component" value="Unassembled WGS sequence"/>
</dbReference>
<dbReference type="EMBL" id="KN652317">
    <property type="protein sequence ID" value="KHN28909.1"/>
    <property type="molecule type" value="Genomic_DNA"/>
</dbReference>
<organism evidence="1">
    <name type="scientific">Glycine soja</name>
    <name type="common">Wild soybean</name>
    <dbReference type="NCBI Taxonomy" id="3848"/>
    <lineage>
        <taxon>Eukaryota</taxon>
        <taxon>Viridiplantae</taxon>
        <taxon>Streptophyta</taxon>
        <taxon>Embryophyta</taxon>
        <taxon>Tracheophyta</taxon>
        <taxon>Spermatophyta</taxon>
        <taxon>Magnoliopsida</taxon>
        <taxon>eudicotyledons</taxon>
        <taxon>Gunneridae</taxon>
        <taxon>Pentapetalae</taxon>
        <taxon>rosids</taxon>
        <taxon>fabids</taxon>
        <taxon>Fabales</taxon>
        <taxon>Fabaceae</taxon>
        <taxon>Papilionoideae</taxon>
        <taxon>50 kb inversion clade</taxon>
        <taxon>NPAAA clade</taxon>
        <taxon>indigoferoid/millettioid clade</taxon>
        <taxon>Phaseoleae</taxon>
        <taxon>Glycine</taxon>
        <taxon>Glycine subgen. Soja</taxon>
    </lineage>
</organism>
<name>A0A0B2R9T8_GLYSO</name>
<accession>A0A0B2R9T8</accession>
<dbReference type="AlphaFoldDB" id="A0A0B2R9T8"/>
<proteinExistence type="predicted"/>
<evidence type="ECO:0000313" key="1">
    <source>
        <dbReference type="EMBL" id="KHN28909.1"/>
    </source>
</evidence>
<reference evidence="1" key="1">
    <citation type="submission" date="2014-07" db="EMBL/GenBank/DDBJ databases">
        <title>Identification of a novel salt tolerance gene in wild soybean by whole-genome sequencing.</title>
        <authorList>
            <person name="Lam H.-M."/>
            <person name="Qi X."/>
            <person name="Li M.-W."/>
            <person name="Liu X."/>
            <person name="Xie M."/>
            <person name="Ni M."/>
            <person name="Xu X."/>
        </authorList>
    </citation>
    <scope>NUCLEOTIDE SEQUENCE [LARGE SCALE GENOMIC DNA]</scope>
    <source>
        <tissue evidence="1">Root</tissue>
    </source>
</reference>
<protein>
    <submittedName>
        <fullName evidence="1">Uncharacterized protein</fullName>
    </submittedName>
</protein>
<gene>
    <name evidence="1" type="ORF">glysoja_025703</name>
</gene>